<name>A0ABD0XS54_9HEMI</name>
<evidence type="ECO:0000313" key="2">
    <source>
        <dbReference type="Proteomes" id="UP001558652"/>
    </source>
</evidence>
<dbReference type="Gene3D" id="2.150.10.10">
    <property type="entry name" value="Serralysin-like metalloprotease, C-terminal"/>
    <property type="match status" value="1"/>
</dbReference>
<gene>
    <name evidence="1" type="ORF">AAG570_014008</name>
</gene>
<keyword evidence="2" id="KW-1185">Reference proteome</keyword>
<accession>A0ABD0XS54</accession>
<dbReference type="InterPro" id="IPR001343">
    <property type="entry name" value="Hemolysn_Ca-bd"/>
</dbReference>
<comment type="caution">
    <text evidence="1">The sequence shown here is derived from an EMBL/GenBank/DDBJ whole genome shotgun (WGS) entry which is preliminary data.</text>
</comment>
<dbReference type="PRINTS" id="PR00313">
    <property type="entry name" value="CABNDNGRPT"/>
</dbReference>
<evidence type="ECO:0000313" key="1">
    <source>
        <dbReference type="EMBL" id="KAL1110012.1"/>
    </source>
</evidence>
<dbReference type="SUPFAM" id="SSF51120">
    <property type="entry name" value="beta-Roll"/>
    <property type="match status" value="1"/>
</dbReference>
<organism evidence="1 2">
    <name type="scientific">Ranatra chinensis</name>
    <dbReference type="NCBI Taxonomy" id="642074"/>
    <lineage>
        <taxon>Eukaryota</taxon>
        <taxon>Metazoa</taxon>
        <taxon>Ecdysozoa</taxon>
        <taxon>Arthropoda</taxon>
        <taxon>Hexapoda</taxon>
        <taxon>Insecta</taxon>
        <taxon>Pterygota</taxon>
        <taxon>Neoptera</taxon>
        <taxon>Paraneoptera</taxon>
        <taxon>Hemiptera</taxon>
        <taxon>Heteroptera</taxon>
        <taxon>Panheteroptera</taxon>
        <taxon>Nepomorpha</taxon>
        <taxon>Nepidae</taxon>
        <taxon>Ranatrinae</taxon>
        <taxon>Ranatra</taxon>
    </lineage>
</organism>
<sequence length="745" mass="76869">MNITQASASTPLPLAPGDTVTLKGEAAIHFTFNIADAIFERSGHDLVVDLNGEYTVIRNFFIQEEGKELPQFLLVDGTVVDGKNFLLAQTLDFDISTAAGPEGASSSGLNNYSDGTGSLVDGVDRLNVLRSDPFTTKSAPTGQAWLTAETITGAERPSFAAISPITPTNPTDNDHIIVNAGRDTINGIFIHGDSVSQDVYEKLQHEAAGSNIIKGSEGNQTINDDGSAHAIIGGNSYSLSEQNIFGNDTIEVHAKEIKNSQIHGGLGNDSIIINADAIDSFISGDEENLSSGVGGNDEITIAGMVGGFVGGDAGNEMKTTGSGGTVQGGDDTIIITNMSEGRVGGDSGGGMQTEDGGTVKGGNDEITVIHMKDGVVAGDAAGDMWTKNGGTITGGDDVIKIIEMESGTVSGDAGEIMQTYGNSTIKGGHDKIAIDNLSGGYVGGDAGEAMSAHGNSTIEGGNDTITIKEMTGGVVAGDAGLAMLGANIDADNGTIKGGDDEIRVDIFQGGTIYGDTKVMAGNVTAGNDTISIGELNGADEKYIYGDAETNWTSSKGNNTFIYDNKEGHKITLDDGGNVKIFGANGADITAGTNTTISGFSNIGGGDGNDTLEGNSSNNILVGGAGDDLFIASFGNDTMTGGTGKDTFQWNKDFDYQKGTTTITDFTVGEDKLEIGDLLEGGGSLGNLGQLKAVFENNTLTLTMEGADFAKIYLAANGPIIVGGANMRPALLFMRRIKTPRIRRLC</sequence>
<dbReference type="InterPro" id="IPR011049">
    <property type="entry name" value="Serralysin-like_metalloprot_C"/>
</dbReference>
<dbReference type="EMBL" id="JBFDAA010000039">
    <property type="protein sequence ID" value="KAL1110012.1"/>
    <property type="molecule type" value="Genomic_DNA"/>
</dbReference>
<protein>
    <submittedName>
        <fullName evidence="1">Uncharacterized protein</fullName>
    </submittedName>
</protein>
<dbReference type="Proteomes" id="UP001558652">
    <property type="component" value="Unassembled WGS sequence"/>
</dbReference>
<dbReference type="Pfam" id="PF00353">
    <property type="entry name" value="HemolysinCabind"/>
    <property type="match status" value="2"/>
</dbReference>
<dbReference type="AlphaFoldDB" id="A0ABD0XS54"/>
<reference evidence="1 2" key="1">
    <citation type="submission" date="2024-07" db="EMBL/GenBank/DDBJ databases">
        <title>Chromosome-level genome assembly of the water stick insect Ranatra chinensis (Heteroptera: Nepidae).</title>
        <authorList>
            <person name="Liu X."/>
        </authorList>
    </citation>
    <scope>NUCLEOTIDE SEQUENCE [LARGE SCALE GENOMIC DNA]</scope>
    <source>
        <strain evidence="1">Cailab_2021Rc</strain>
        <tissue evidence="1">Muscle</tissue>
    </source>
</reference>
<proteinExistence type="predicted"/>